<feature type="chain" id="PRO_5015794049" description="UPF0319 protein C9J47_09640" evidence="3">
    <location>
        <begin position="22"/>
        <end position="213"/>
    </location>
</feature>
<dbReference type="InterPro" id="IPR018635">
    <property type="entry name" value="UPF0319"/>
</dbReference>
<accession>A0A2T3LBN5</accession>
<keyword evidence="5" id="KW-1185">Reference proteome</keyword>
<dbReference type="AlphaFoldDB" id="A0A2T3LBN5"/>
<dbReference type="Proteomes" id="UP000241803">
    <property type="component" value="Unassembled WGS sequence"/>
</dbReference>
<comment type="caution">
    <text evidence="4">The sequence shown here is derived from an EMBL/GenBank/DDBJ whole genome shotgun (WGS) entry which is preliminary data.</text>
</comment>
<dbReference type="EMBL" id="PYOC01000002">
    <property type="protein sequence ID" value="PSV48756.1"/>
    <property type="molecule type" value="Genomic_DNA"/>
</dbReference>
<sequence precursor="true">MKMKSLGVAILLIFGSGQAVADTVLTLQPEINPIIVNGGKAGNGIFSSEQQVGVQKGENQILITVGQIVFEDAKRRKYNSPSYILKFNANDQPLSLTYDKMRTIQEAKAFEKSPSFVFTDVNGKNINYKIDVLNASGMQSFRDYQQELQAYNQGQEGRAAVSISTASVGYTAIDPQSVAPNPAAKMTFLHNTFRDLSADEQQQFMQWAMKNLK</sequence>
<dbReference type="PANTHER" id="PTHR38108">
    <property type="entry name" value="UPF0319 PROTEIN YCCT"/>
    <property type="match status" value="1"/>
</dbReference>
<organism evidence="4 5">
    <name type="scientific">Photobacterium indicum</name>
    <dbReference type="NCBI Taxonomy" id="81447"/>
    <lineage>
        <taxon>Bacteria</taxon>
        <taxon>Pseudomonadati</taxon>
        <taxon>Pseudomonadota</taxon>
        <taxon>Gammaproteobacteria</taxon>
        <taxon>Vibrionales</taxon>
        <taxon>Vibrionaceae</taxon>
        <taxon>Photobacterium</taxon>
    </lineage>
</organism>
<name>A0A2T3LBN5_9GAMM</name>
<feature type="signal peptide" evidence="3">
    <location>
        <begin position="1"/>
        <end position="21"/>
    </location>
</feature>
<evidence type="ECO:0000313" key="5">
    <source>
        <dbReference type="Proteomes" id="UP000241803"/>
    </source>
</evidence>
<proteinExistence type="inferred from homology"/>
<evidence type="ECO:0000256" key="2">
    <source>
        <dbReference type="ARBA" id="ARBA00022729"/>
    </source>
</evidence>
<keyword evidence="2 3" id="KW-0732">Signal</keyword>
<gene>
    <name evidence="4" type="ORF">C9J47_09640</name>
</gene>
<protein>
    <recommendedName>
        <fullName evidence="3">UPF0319 protein C9J47_09640</fullName>
    </recommendedName>
</protein>
<evidence type="ECO:0000256" key="3">
    <source>
        <dbReference type="HAMAP-Rule" id="MF_00789"/>
    </source>
</evidence>
<dbReference type="PANTHER" id="PTHR38108:SF1">
    <property type="entry name" value="UPF0319 PROTEIN YCCT"/>
    <property type="match status" value="1"/>
</dbReference>
<evidence type="ECO:0000313" key="4">
    <source>
        <dbReference type="EMBL" id="PSV48756.1"/>
    </source>
</evidence>
<dbReference type="RefSeq" id="WP_107253318.1">
    <property type="nucleotide sequence ID" value="NZ_PYOC01000002.1"/>
</dbReference>
<evidence type="ECO:0000256" key="1">
    <source>
        <dbReference type="ARBA" id="ARBA00008490"/>
    </source>
</evidence>
<dbReference type="Pfam" id="PF09829">
    <property type="entry name" value="DUF2057"/>
    <property type="match status" value="1"/>
</dbReference>
<comment type="similarity">
    <text evidence="1 3">Belongs to the UPF0319 family.</text>
</comment>
<reference evidence="4 5" key="1">
    <citation type="submission" date="2018-03" db="EMBL/GenBank/DDBJ databases">
        <title>Whole genome sequencing of Histamine producing bacteria.</title>
        <authorList>
            <person name="Butler K."/>
        </authorList>
    </citation>
    <scope>NUCLEOTIDE SEQUENCE [LARGE SCALE GENOMIC DNA]</scope>
    <source>
        <strain evidence="4 5">ATCC 19614</strain>
    </source>
</reference>
<dbReference type="HAMAP" id="MF_00789">
    <property type="entry name" value="UPF0319"/>
    <property type="match status" value="1"/>
</dbReference>